<dbReference type="Pfam" id="PF01156">
    <property type="entry name" value="IU_nuc_hydro"/>
    <property type="match status" value="1"/>
</dbReference>
<dbReference type="SUPFAM" id="SSF53590">
    <property type="entry name" value="Nucleoside hydrolase"/>
    <property type="match status" value="1"/>
</dbReference>
<evidence type="ECO:0000256" key="2">
    <source>
        <dbReference type="ARBA" id="ARBA00023295"/>
    </source>
</evidence>
<dbReference type="InterPro" id="IPR001910">
    <property type="entry name" value="Inosine/uridine_hydrolase_dom"/>
</dbReference>
<dbReference type="EMBL" id="JAUOZU010000009">
    <property type="protein sequence ID" value="MDO6965185.1"/>
    <property type="molecule type" value="Genomic_DNA"/>
</dbReference>
<keyword evidence="5" id="KW-1185">Reference proteome</keyword>
<evidence type="ECO:0000259" key="3">
    <source>
        <dbReference type="Pfam" id="PF01156"/>
    </source>
</evidence>
<dbReference type="InterPro" id="IPR036452">
    <property type="entry name" value="Ribo_hydro-like"/>
</dbReference>
<accession>A0ABT8YPQ6</accession>
<dbReference type="GO" id="GO:0016787">
    <property type="term" value="F:hydrolase activity"/>
    <property type="evidence" value="ECO:0007669"/>
    <property type="project" value="UniProtKB-KW"/>
</dbReference>
<dbReference type="Proteomes" id="UP001174932">
    <property type="component" value="Unassembled WGS sequence"/>
</dbReference>
<protein>
    <submittedName>
        <fullName evidence="4">Nucleoside hydrolase</fullName>
    </submittedName>
</protein>
<dbReference type="RefSeq" id="WP_304377116.1">
    <property type="nucleotide sequence ID" value="NZ_JAUOZU010000009.1"/>
</dbReference>
<reference evidence="4" key="2">
    <citation type="submission" date="2023-07" db="EMBL/GenBank/DDBJ databases">
        <authorList>
            <person name="Shen H."/>
        </authorList>
    </citation>
    <scope>NUCLEOTIDE SEQUENCE</scope>
    <source>
        <strain evidence="4">TNR-22</strain>
    </source>
</reference>
<evidence type="ECO:0000313" key="5">
    <source>
        <dbReference type="Proteomes" id="UP001174932"/>
    </source>
</evidence>
<evidence type="ECO:0000313" key="4">
    <source>
        <dbReference type="EMBL" id="MDO6965185.1"/>
    </source>
</evidence>
<evidence type="ECO:0000256" key="1">
    <source>
        <dbReference type="ARBA" id="ARBA00022801"/>
    </source>
</evidence>
<dbReference type="CDD" id="cd02651">
    <property type="entry name" value="nuc_hydro_IU_UC_XIUA"/>
    <property type="match status" value="1"/>
</dbReference>
<sequence length="315" mass="34451">MASSQRKIIIDTDPGQDDAAAIMLALGSPDELDILGITTVAGNVPLTLTQKNARIVCEFAGRKDIKVFAGCERPLKRDLVTAEHVHGKTGLDGPDLFEPEMALQPQHAVDFIIDTLRQEPKSSVTLCTLGPLTNVAAAMQKAPDIVPLIGEIVMMGGAYFEVGNITPAAEFNIYVDPEAAEIVFKSGVPIVMMPLDLTHKVLTFGERVAAIRAIGSRPAVAMAEMLEFFERFDIEKYGADGGPLHDPTVIAYLLKPEIFKGRFCNVEIEVMSPLTLGMTVVDWWKVTDRKPNAMVMREIDDVAFFALLTERLARL</sequence>
<feature type="domain" description="Inosine/uridine-preferring nucleoside hydrolase" evidence="3">
    <location>
        <begin position="8"/>
        <end position="305"/>
    </location>
</feature>
<dbReference type="PANTHER" id="PTHR12304:SF4">
    <property type="entry name" value="URIDINE NUCLEOSIDASE"/>
    <property type="match status" value="1"/>
</dbReference>
<gene>
    <name evidence="4" type="ORF">Q4481_14550</name>
</gene>
<keyword evidence="2" id="KW-0326">Glycosidase</keyword>
<dbReference type="InterPro" id="IPR023186">
    <property type="entry name" value="IUNH"/>
</dbReference>
<dbReference type="Gene3D" id="3.90.245.10">
    <property type="entry name" value="Ribonucleoside hydrolase-like"/>
    <property type="match status" value="1"/>
</dbReference>
<keyword evidence="1 4" id="KW-0378">Hydrolase</keyword>
<proteinExistence type="predicted"/>
<dbReference type="PANTHER" id="PTHR12304">
    <property type="entry name" value="INOSINE-URIDINE PREFERRING NUCLEOSIDE HYDROLASE"/>
    <property type="match status" value="1"/>
</dbReference>
<comment type="caution">
    <text evidence="4">The sequence shown here is derived from an EMBL/GenBank/DDBJ whole genome shotgun (WGS) entry which is preliminary data.</text>
</comment>
<reference evidence="4" key="1">
    <citation type="journal article" date="2015" name="Int. J. Syst. Evol. Microbiol.">
        <title>Rhizobium alvei sp. nov., isolated from a freshwater river.</title>
        <authorList>
            <person name="Sheu S.Y."/>
            <person name="Huang H.W."/>
            <person name="Young C.C."/>
            <person name="Chen W.M."/>
        </authorList>
    </citation>
    <scope>NUCLEOTIDE SEQUENCE</scope>
    <source>
        <strain evidence="4">TNR-22</strain>
    </source>
</reference>
<name>A0ABT8YPQ6_9HYPH</name>
<organism evidence="4 5">
    <name type="scientific">Rhizobium alvei</name>
    <dbReference type="NCBI Taxonomy" id="1132659"/>
    <lineage>
        <taxon>Bacteria</taxon>
        <taxon>Pseudomonadati</taxon>
        <taxon>Pseudomonadota</taxon>
        <taxon>Alphaproteobacteria</taxon>
        <taxon>Hyphomicrobiales</taxon>
        <taxon>Rhizobiaceae</taxon>
        <taxon>Rhizobium/Agrobacterium group</taxon>
        <taxon>Rhizobium</taxon>
    </lineage>
</organism>